<keyword evidence="2" id="KW-1185">Reference proteome</keyword>
<evidence type="ECO:0000313" key="1">
    <source>
        <dbReference type="EMBL" id="KAK1416615.1"/>
    </source>
</evidence>
<accession>A0AAD8K562</accession>
<sequence length="138" mass="16297">MTMGDQRLERLWVCLQNQFSKEENWRWILGFDAKVFKGRELAMDIRPTSIFRTMKIEEYKRRGSSIRRSSTCKKIQALASYRDYTYAAYGHDIEVLKRAHQIHASFSFCIMFTCNALGDPYVTIEQDMKYEDVKELGS</sequence>
<dbReference type="AlphaFoldDB" id="A0AAD8K562"/>
<name>A0AAD8K562_TARER</name>
<dbReference type="Proteomes" id="UP001229421">
    <property type="component" value="Unassembled WGS sequence"/>
</dbReference>
<comment type="caution">
    <text evidence="1">The sequence shown here is derived from an EMBL/GenBank/DDBJ whole genome shotgun (WGS) entry which is preliminary data.</text>
</comment>
<reference evidence="1" key="1">
    <citation type="journal article" date="2023" name="bioRxiv">
        <title>Improved chromosome-level genome assembly for marigold (Tagetes erecta).</title>
        <authorList>
            <person name="Jiang F."/>
            <person name="Yuan L."/>
            <person name="Wang S."/>
            <person name="Wang H."/>
            <person name="Xu D."/>
            <person name="Wang A."/>
            <person name="Fan W."/>
        </authorList>
    </citation>
    <scope>NUCLEOTIDE SEQUENCE</scope>
    <source>
        <strain evidence="1">WSJ</strain>
        <tissue evidence="1">Leaf</tissue>
    </source>
</reference>
<dbReference type="EMBL" id="JAUHHV010000008">
    <property type="protein sequence ID" value="KAK1416615.1"/>
    <property type="molecule type" value="Genomic_DNA"/>
</dbReference>
<gene>
    <name evidence="1" type="ORF">QVD17_32406</name>
</gene>
<proteinExistence type="predicted"/>
<protein>
    <submittedName>
        <fullName evidence="1">Uncharacterized protein</fullName>
    </submittedName>
</protein>
<organism evidence="1 2">
    <name type="scientific">Tagetes erecta</name>
    <name type="common">African marigold</name>
    <dbReference type="NCBI Taxonomy" id="13708"/>
    <lineage>
        <taxon>Eukaryota</taxon>
        <taxon>Viridiplantae</taxon>
        <taxon>Streptophyta</taxon>
        <taxon>Embryophyta</taxon>
        <taxon>Tracheophyta</taxon>
        <taxon>Spermatophyta</taxon>
        <taxon>Magnoliopsida</taxon>
        <taxon>eudicotyledons</taxon>
        <taxon>Gunneridae</taxon>
        <taxon>Pentapetalae</taxon>
        <taxon>asterids</taxon>
        <taxon>campanulids</taxon>
        <taxon>Asterales</taxon>
        <taxon>Asteraceae</taxon>
        <taxon>Asteroideae</taxon>
        <taxon>Heliantheae alliance</taxon>
        <taxon>Tageteae</taxon>
        <taxon>Tagetes</taxon>
    </lineage>
</organism>
<evidence type="ECO:0000313" key="2">
    <source>
        <dbReference type="Proteomes" id="UP001229421"/>
    </source>
</evidence>